<evidence type="ECO:0000256" key="6">
    <source>
        <dbReference type="ARBA" id="ARBA00023239"/>
    </source>
</evidence>
<organism evidence="10 11">
    <name type="scientific">Xylaria flabelliformis</name>
    <dbReference type="NCBI Taxonomy" id="2512241"/>
    <lineage>
        <taxon>Eukaryota</taxon>
        <taxon>Fungi</taxon>
        <taxon>Dikarya</taxon>
        <taxon>Ascomycota</taxon>
        <taxon>Pezizomycotina</taxon>
        <taxon>Sordariomycetes</taxon>
        <taxon>Xylariomycetidae</taxon>
        <taxon>Xylariales</taxon>
        <taxon>Xylariaceae</taxon>
        <taxon>Xylaria</taxon>
    </lineage>
</organism>
<dbReference type="SUPFAM" id="SSF51735">
    <property type="entry name" value="NAD(P)-binding Rossmann-fold domains"/>
    <property type="match status" value="1"/>
</dbReference>
<dbReference type="Pfam" id="PF00282">
    <property type="entry name" value="Pyridoxal_deC"/>
    <property type="match status" value="1"/>
</dbReference>
<evidence type="ECO:0000256" key="8">
    <source>
        <dbReference type="SAM" id="MobiDB-lite"/>
    </source>
</evidence>
<dbReference type="STRING" id="2512241.A0A553I310"/>
<dbReference type="GO" id="GO:0019752">
    <property type="term" value="P:carboxylic acid metabolic process"/>
    <property type="evidence" value="ECO:0007669"/>
    <property type="project" value="InterPro"/>
</dbReference>
<dbReference type="InterPro" id="IPR015424">
    <property type="entry name" value="PyrdxlP-dep_Trfase"/>
</dbReference>
<feature type="region of interest" description="Disordered" evidence="8">
    <location>
        <begin position="934"/>
        <end position="965"/>
    </location>
</feature>
<keyword evidence="11" id="KW-1185">Reference proteome</keyword>
<dbReference type="Gene3D" id="3.40.640.10">
    <property type="entry name" value="Type I PLP-dependent aspartate aminotransferase-like (Major domain)"/>
    <property type="match status" value="2"/>
</dbReference>
<sequence>MAKNAAKNTVYNSTATYEDVSHQVISSYFIGPQAENLPYFKENIHIILEELEKARHNYFPEDGKFIDADTQKTSAFLASMDKLKRAVRKASNILGKSSIPFWSPRYEAHMCTDMSMASLLGYFMTMLYNPNNVAIEASPLSTVAEIEVGEQLCELFGYNIDDDNTEAPTGWGHVTCDGSFYPLSLRRAFEKGESLEFLSDSFHVENCQGTRKLFSELSTWELLNLRPSVVLDMPDRLYQEHGISNDFLSNVMNKFTIQSTGKDVLEREFHIKPCQYMLATTRHYSWPKGAAIAGLGSDNVIGIPVDLGARVDLKELERMLRQSLKDQQPVLAVVGIIGSTEEGAVDPLSGILALRKQLQAEGLSFLVHADAAWGGYFCSMLPRDYRPGDVINLPTEMGEADGFVPDASLRAQTQEDLYAMRYADSITVDPHKAGYIPYPAGGLCYRDGRMRFLVTWTSPYLSRGSVTSIGIYGVEGSKPGASAMSAWLANKTIGLTQEGYGSLLGEVTWTCTRLSAEWAALTDASSPFICVPFNMLPSEQGPNPTEENIEAEKNRIRQDIVLKTNAQIMAEDLKRPDDAKAMKLMRELGSDLNINAFALNFRYKDGKLNDDIEEANYLMQRVVEALSVDSPTDDPTKIPLYLTSTEFSDELYGKCKSNFVRRLGLEQSTQDLMVLRNVVMSPFPTDGNFTNDLAQIFYDTVAAETEVVRKRNTLAPDFHSFLIQGTESIYLIHLPMFHVANHRQQLIVSVELDEQSKEKYVAMKNSYPSEPMILVTQNKTMLKEVVENNGRFKAQIMTKESGIILRDIDVSFRQTVVSRPLNSKYRLTDYPSTFMPFYLYGNEKEANIDHVITRAPNSQLSAGCKLEWYKDQDSAIWNKPLVLLLEDVREAPMQPFPPNAEIGSKNGAIIAHASHHQQNATQKQPLGLSGPIKVLPQGNGNGYQNGHQNGHHNGNTGEDDGLSSNLLDHLSKVHKEDESDVPHKAAKVVNSETRSGAVKGSNFFFRPGATFKVGVWEDGDRSSESSKFASFKLGNFVGRGILTLGNSVYVDSEAMNFDPFKKVEKVSEWRHEFDQIGKELDTNHVKKVAIVGATGHVGKYIVKELLNGGKHEVTAITRGDAEIPKGVKVAKVSYDDPESLKKALEGQDVLIITLSVRAPRDTQEKLIEAAAAANVPFVLPNEWGIESSYGTLGTDTFLGPPALAARKKIEDLGKSSWIAMTTGFWFLHSLSSPGAYGFDLKNKSVTLFDEGTAKINSITWERSGQAVAGLLSLPIKSETPGVPSLSDYKNKHVYVSSWLMSQKDMFENILRVTGTKESDWSVKYEPAVERYEEAKKKVFAGDQSAYQRVLYTRTFYNNGDGDFESRYGLDDDKLGLAKETQESLDAEIRKAVELAESGGYKY</sequence>
<dbReference type="Pfam" id="PF13460">
    <property type="entry name" value="NAD_binding_10"/>
    <property type="match status" value="1"/>
</dbReference>
<dbReference type="InterPro" id="IPR015421">
    <property type="entry name" value="PyrdxlP-dep_Trfase_major"/>
</dbReference>
<dbReference type="GO" id="GO:0016491">
    <property type="term" value="F:oxidoreductase activity"/>
    <property type="evidence" value="ECO:0007669"/>
    <property type="project" value="UniProtKB-KW"/>
</dbReference>
<evidence type="ECO:0000259" key="9">
    <source>
        <dbReference type="Pfam" id="PF13460"/>
    </source>
</evidence>
<dbReference type="PANTHER" id="PTHR47706">
    <property type="entry name" value="NMRA-LIKE FAMILY PROTEIN"/>
    <property type="match status" value="1"/>
</dbReference>
<proteinExistence type="inferred from homology"/>
<gene>
    <name evidence="10" type="ORF">FHL15_004547</name>
</gene>
<accession>A0A553I310</accession>
<evidence type="ECO:0000256" key="3">
    <source>
        <dbReference type="ARBA" id="ARBA00022857"/>
    </source>
</evidence>
<protein>
    <recommendedName>
        <fullName evidence="9">NAD(P)-binding domain-containing protein</fullName>
    </recommendedName>
</protein>
<dbReference type="InterPro" id="IPR002129">
    <property type="entry name" value="PyrdxlP-dep_de-COase"/>
</dbReference>
<name>A0A553I310_9PEZI</name>
<dbReference type="GO" id="GO:0030170">
    <property type="term" value="F:pyridoxal phosphate binding"/>
    <property type="evidence" value="ECO:0007669"/>
    <property type="project" value="InterPro"/>
</dbReference>
<evidence type="ECO:0000256" key="7">
    <source>
        <dbReference type="PIRSR" id="PIRSR602129-50"/>
    </source>
</evidence>
<comment type="cofactor">
    <cofactor evidence="1 7">
        <name>pyridoxal 5'-phosphate</name>
        <dbReference type="ChEBI" id="CHEBI:597326"/>
    </cofactor>
</comment>
<evidence type="ECO:0000256" key="5">
    <source>
        <dbReference type="ARBA" id="ARBA00023002"/>
    </source>
</evidence>
<dbReference type="Gene3D" id="3.40.50.720">
    <property type="entry name" value="NAD(P)-binding Rossmann-like Domain"/>
    <property type="match status" value="1"/>
</dbReference>
<dbReference type="SUPFAM" id="SSF53383">
    <property type="entry name" value="PLP-dependent transferases"/>
    <property type="match status" value="1"/>
</dbReference>
<dbReference type="EMBL" id="VFLP01000021">
    <property type="protein sequence ID" value="TRX94595.1"/>
    <property type="molecule type" value="Genomic_DNA"/>
</dbReference>
<feature type="compositionally biased region" description="Low complexity" evidence="8">
    <location>
        <begin position="942"/>
        <end position="955"/>
    </location>
</feature>
<feature type="domain" description="NAD(P)-binding" evidence="9">
    <location>
        <begin position="1092"/>
        <end position="1186"/>
    </location>
</feature>
<dbReference type="GO" id="GO:0016830">
    <property type="term" value="F:carbon-carbon lyase activity"/>
    <property type="evidence" value="ECO:0007669"/>
    <property type="project" value="InterPro"/>
</dbReference>
<comment type="similarity">
    <text evidence="2">Belongs to the NmrA-type oxidoreductase family. Isoflavone reductase subfamily.</text>
</comment>
<dbReference type="InterPro" id="IPR016040">
    <property type="entry name" value="NAD(P)-bd_dom"/>
</dbReference>
<evidence type="ECO:0000256" key="4">
    <source>
        <dbReference type="ARBA" id="ARBA00022898"/>
    </source>
</evidence>
<dbReference type="InterPro" id="IPR051609">
    <property type="entry name" value="NmrA/Isoflavone_reductase-like"/>
</dbReference>
<dbReference type="InterPro" id="IPR036291">
    <property type="entry name" value="NAD(P)-bd_dom_sf"/>
</dbReference>
<comment type="caution">
    <text evidence="10">The sequence shown here is derived from an EMBL/GenBank/DDBJ whole genome shotgun (WGS) entry which is preliminary data.</text>
</comment>
<keyword evidence="6" id="KW-0456">Lyase</keyword>
<keyword evidence="4 7" id="KW-0663">Pyridoxal phosphate</keyword>
<dbReference type="OrthoDB" id="2161780at2759"/>
<keyword evidence="5" id="KW-0560">Oxidoreductase</keyword>
<evidence type="ECO:0000256" key="2">
    <source>
        <dbReference type="ARBA" id="ARBA00005725"/>
    </source>
</evidence>
<dbReference type="PANTHER" id="PTHR47706:SF7">
    <property type="entry name" value="CIPA-LIKE, PUTATIVE (AFU_ORTHOLOGUE AFUA_1G01630)-RELATED"/>
    <property type="match status" value="1"/>
</dbReference>
<keyword evidence="3" id="KW-0521">NADP</keyword>
<reference evidence="11" key="1">
    <citation type="submission" date="2019-06" db="EMBL/GenBank/DDBJ databases">
        <title>Draft genome sequence of the griseofulvin-producing fungus Xylaria cubensis strain G536.</title>
        <authorList>
            <person name="Mead M.E."/>
            <person name="Raja H.A."/>
            <person name="Steenwyk J.L."/>
            <person name="Knowles S.L."/>
            <person name="Oberlies N.H."/>
            <person name="Rokas A."/>
        </authorList>
    </citation>
    <scope>NUCLEOTIDE SEQUENCE [LARGE SCALE GENOMIC DNA]</scope>
    <source>
        <strain evidence="11">G536</strain>
    </source>
</reference>
<evidence type="ECO:0000313" key="10">
    <source>
        <dbReference type="EMBL" id="TRX94595.1"/>
    </source>
</evidence>
<dbReference type="Gene3D" id="3.90.1150.170">
    <property type="match status" value="1"/>
</dbReference>
<dbReference type="Proteomes" id="UP000319160">
    <property type="component" value="Unassembled WGS sequence"/>
</dbReference>
<evidence type="ECO:0000313" key="11">
    <source>
        <dbReference type="Proteomes" id="UP000319160"/>
    </source>
</evidence>
<evidence type="ECO:0000256" key="1">
    <source>
        <dbReference type="ARBA" id="ARBA00001933"/>
    </source>
</evidence>
<feature type="modified residue" description="N6-(pyridoxal phosphate)lysine" evidence="7">
    <location>
        <position position="432"/>
    </location>
</feature>